<sequence>MNGRRHLRLVVGVVSRHVVKRRARSFSRSDFDVDFLARIFLFFIDLFVSPSLKNTRHVSR</sequence>
<dbReference type="GeneID" id="94434003"/>
<protein>
    <submittedName>
        <fullName evidence="1">Uncharacterized protein</fullName>
    </submittedName>
</protein>
<organism evidence="1 2">
    <name type="scientific">Cystoisospora suis</name>
    <dbReference type="NCBI Taxonomy" id="483139"/>
    <lineage>
        <taxon>Eukaryota</taxon>
        <taxon>Sar</taxon>
        <taxon>Alveolata</taxon>
        <taxon>Apicomplexa</taxon>
        <taxon>Conoidasida</taxon>
        <taxon>Coccidia</taxon>
        <taxon>Eucoccidiorida</taxon>
        <taxon>Eimeriorina</taxon>
        <taxon>Sarcocystidae</taxon>
        <taxon>Cystoisospora</taxon>
    </lineage>
</organism>
<dbReference type="RefSeq" id="XP_067917232.1">
    <property type="nucleotide sequence ID" value="XM_068070792.1"/>
</dbReference>
<dbReference type="VEuPathDB" id="ToxoDB:CSUI_010690"/>
<reference evidence="1 2" key="1">
    <citation type="journal article" date="2017" name="Int. J. Parasitol.">
        <title>The genome of the protozoan parasite Cystoisospora suis and a reverse vaccinology approach to identify vaccine candidates.</title>
        <authorList>
            <person name="Palmieri N."/>
            <person name="Shrestha A."/>
            <person name="Ruttkowski B."/>
            <person name="Beck T."/>
            <person name="Vogl C."/>
            <person name="Tomley F."/>
            <person name="Blake D.P."/>
            <person name="Joachim A."/>
        </authorList>
    </citation>
    <scope>NUCLEOTIDE SEQUENCE [LARGE SCALE GENOMIC DNA]</scope>
    <source>
        <strain evidence="1 2">Wien I</strain>
    </source>
</reference>
<feature type="non-terminal residue" evidence="1">
    <location>
        <position position="60"/>
    </location>
</feature>
<accession>A0A2C6KED4</accession>
<evidence type="ECO:0000313" key="2">
    <source>
        <dbReference type="Proteomes" id="UP000221165"/>
    </source>
</evidence>
<dbReference type="EMBL" id="MIGC01007981">
    <property type="protein sequence ID" value="PHJ15499.1"/>
    <property type="molecule type" value="Genomic_DNA"/>
</dbReference>
<name>A0A2C6KED4_9APIC</name>
<comment type="caution">
    <text evidence="1">The sequence shown here is derived from an EMBL/GenBank/DDBJ whole genome shotgun (WGS) entry which is preliminary data.</text>
</comment>
<gene>
    <name evidence="1" type="ORF">CSUI_010690</name>
</gene>
<proteinExistence type="predicted"/>
<evidence type="ECO:0000313" key="1">
    <source>
        <dbReference type="EMBL" id="PHJ15499.1"/>
    </source>
</evidence>
<dbReference type="Proteomes" id="UP000221165">
    <property type="component" value="Unassembled WGS sequence"/>
</dbReference>
<keyword evidence="2" id="KW-1185">Reference proteome</keyword>
<dbReference type="AlphaFoldDB" id="A0A2C6KED4"/>